<dbReference type="Proteomes" id="UP001642540">
    <property type="component" value="Unassembled WGS sequence"/>
</dbReference>
<dbReference type="Gene3D" id="3.80.10.10">
    <property type="entry name" value="Ribonuclease Inhibitor"/>
    <property type="match status" value="1"/>
</dbReference>
<name>A0ABP1R994_9HEXA</name>
<protein>
    <recommendedName>
        <fullName evidence="4">F-box domain-containing protein</fullName>
    </recommendedName>
</protein>
<accession>A0ABP1R994</accession>
<proteinExistence type="predicted"/>
<evidence type="ECO:0000313" key="3">
    <source>
        <dbReference type="Proteomes" id="UP001642540"/>
    </source>
</evidence>
<organism evidence="2 3">
    <name type="scientific">Orchesella dallaii</name>
    <dbReference type="NCBI Taxonomy" id="48710"/>
    <lineage>
        <taxon>Eukaryota</taxon>
        <taxon>Metazoa</taxon>
        <taxon>Ecdysozoa</taxon>
        <taxon>Arthropoda</taxon>
        <taxon>Hexapoda</taxon>
        <taxon>Collembola</taxon>
        <taxon>Entomobryomorpha</taxon>
        <taxon>Entomobryoidea</taxon>
        <taxon>Orchesellidae</taxon>
        <taxon>Orchesellinae</taxon>
        <taxon>Orchesella</taxon>
    </lineage>
</organism>
<dbReference type="EMBL" id="CAXLJM020000068">
    <property type="protein sequence ID" value="CAL8123329.1"/>
    <property type="molecule type" value="Genomic_DNA"/>
</dbReference>
<sequence>MPNLALQHNQSEKPRDNDSGIASTASSQHAKSVAVVTFDESVQYEENDFKVKLDDRYQNQDPFQDDEETSSEKALRLFRFKILHLACSMDPLPESLLDRVDPNYRPSPDYDTVRSCRLVSKDWNEEISEVFRAAGKPLLIINPLTHLQKRKKHVDPESLLETLSAPLVRPAFLLSENIDLPFPPFKLYLPSSFFYKEMENGFLSAWSTFQNHIYELHFDFPADSTMRFYWPSFHLENLKVIKFKCTCDLRQAMGITRYLPPNPFQHGNYMYIIQAILNAAPNTESFTLHCFAPQFTPDLFRLTLPTGLQFLDVPLVKMDPKDVEPCLESQFGNSCCRKNIKNLIIRAPLPTYKNEGSRVNGCHASFLMEQYKNSLETLELATSGKEIDHIIWTMRRDYVYEPLEIEFRESLKKLHSLTMHAGNWEISEMESYQKFLPSLKKLKLTYICRESQIGALYKTRSNTVESLTISFIYGLPFEVIDGFARNLPFLRELEIILRDMDESMQVCFQKFKSLRKLHVLCTCSNGSDGRERLNSAVTGIPVEDHKALISEDVVLLDVIRKHENSPSLRDLKELEELKLIVEGNLQTDVSTMFRTTFLRMPKLKRLILSQDTLKISNDQKDYVRKENQYGLDIQWHHESH</sequence>
<feature type="region of interest" description="Disordered" evidence="1">
    <location>
        <begin position="1"/>
        <end position="30"/>
    </location>
</feature>
<evidence type="ECO:0000313" key="2">
    <source>
        <dbReference type="EMBL" id="CAL8123329.1"/>
    </source>
</evidence>
<evidence type="ECO:0000256" key="1">
    <source>
        <dbReference type="SAM" id="MobiDB-lite"/>
    </source>
</evidence>
<evidence type="ECO:0008006" key="4">
    <source>
        <dbReference type="Google" id="ProtNLM"/>
    </source>
</evidence>
<dbReference type="InterPro" id="IPR032675">
    <property type="entry name" value="LRR_dom_sf"/>
</dbReference>
<dbReference type="SUPFAM" id="SSF52047">
    <property type="entry name" value="RNI-like"/>
    <property type="match status" value="1"/>
</dbReference>
<comment type="caution">
    <text evidence="2">The sequence shown here is derived from an EMBL/GenBank/DDBJ whole genome shotgun (WGS) entry which is preliminary data.</text>
</comment>
<feature type="compositionally biased region" description="Polar residues" evidence="1">
    <location>
        <begin position="20"/>
        <end position="30"/>
    </location>
</feature>
<reference evidence="2 3" key="1">
    <citation type="submission" date="2024-08" db="EMBL/GenBank/DDBJ databases">
        <authorList>
            <person name="Cucini C."/>
            <person name="Frati F."/>
        </authorList>
    </citation>
    <scope>NUCLEOTIDE SEQUENCE [LARGE SCALE GENOMIC DNA]</scope>
</reference>
<gene>
    <name evidence="2" type="ORF">ODALV1_LOCUS20166</name>
</gene>
<keyword evidence="3" id="KW-1185">Reference proteome</keyword>